<dbReference type="EMBL" id="CZQC01000071">
    <property type="protein sequence ID" value="CUS42829.1"/>
    <property type="molecule type" value="Genomic_DNA"/>
</dbReference>
<sequence>MTLQLSDLTKQVILAASISFAPALLHGADADVQDAKIAEVMAPTYITESYVMPVWVDQVQRVCPWRSNAGEGYIRLIRSEHDGRHGIILQWIRKGIAGAPTQAISTIAVTELDTTYHVRVKMPEPELSDYACYLTAMGEDMMTEQRYKFDWILKGPGEYEFHATHMLNGGM</sequence>
<dbReference type="AlphaFoldDB" id="A0A160TI73"/>
<protein>
    <submittedName>
        <fullName evidence="1">Uncharacterized protein</fullName>
    </submittedName>
</protein>
<gene>
    <name evidence="1" type="ORF">MGWOODY_Tha2905</name>
</gene>
<reference evidence="1" key="1">
    <citation type="submission" date="2015-10" db="EMBL/GenBank/DDBJ databases">
        <authorList>
            <person name="Gilbert D.G."/>
        </authorList>
    </citation>
    <scope>NUCLEOTIDE SEQUENCE</scope>
</reference>
<accession>A0A160TI73</accession>
<proteinExistence type="predicted"/>
<evidence type="ECO:0000313" key="1">
    <source>
        <dbReference type="EMBL" id="CUS42829.1"/>
    </source>
</evidence>
<organism evidence="1">
    <name type="scientific">hydrothermal vent metagenome</name>
    <dbReference type="NCBI Taxonomy" id="652676"/>
    <lineage>
        <taxon>unclassified sequences</taxon>
        <taxon>metagenomes</taxon>
        <taxon>ecological metagenomes</taxon>
    </lineage>
</organism>
<name>A0A160TI73_9ZZZZ</name>